<organism evidence="3 4">
    <name type="scientific">Pseudochryseolinea flava</name>
    <dbReference type="NCBI Taxonomy" id="2059302"/>
    <lineage>
        <taxon>Bacteria</taxon>
        <taxon>Pseudomonadati</taxon>
        <taxon>Bacteroidota</taxon>
        <taxon>Cytophagia</taxon>
        <taxon>Cytophagales</taxon>
        <taxon>Fulvivirgaceae</taxon>
        <taxon>Pseudochryseolinea</taxon>
    </lineage>
</organism>
<gene>
    <name evidence="3" type="ORF">DQQ10_07195</name>
</gene>
<dbReference type="PANTHER" id="PTHR44520">
    <property type="entry name" value="RESPONSE REGULATOR RCP1-RELATED"/>
    <property type="match status" value="1"/>
</dbReference>
<dbReference type="Pfam" id="PF00072">
    <property type="entry name" value="Response_reg"/>
    <property type="match status" value="1"/>
</dbReference>
<dbReference type="SMART" id="SM00448">
    <property type="entry name" value="REC"/>
    <property type="match status" value="1"/>
</dbReference>
<proteinExistence type="predicted"/>
<feature type="domain" description="Response regulatory" evidence="2">
    <location>
        <begin position="10"/>
        <end position="131"/>
    </location>
</feature>
<evidence type="ECO:0000256" key="1">
    <source>
        <dbReference type="PROSITE-ProRule" id="PRU00169"/>
    </source>
</evidence>
<dbReference type="GO" id="GO:0000160">
    <property type="term" value="P:phosphorelay signal transduction system"/>
    <property type="evidence" value="ECO:0007669"/>
    <property type="project" value="InterPro"/>
</dbReference>
<dbReference type="PROSITE" id="PS50110">
    <property type="entry name" value="RESPONSE_REGULATORY"/>
    <property type="match status" value="1"/>
</dbReference>
<name>A0A364Y649_9BACT</name>
<sequence>MQKDKPLFRQFALADDDTDDAGLFAEALAEVDPKIQLCLAENGKVLLDKISTGRCEWPDIIFLDVNMPEMNGWTCLGELKKHATFSKIPVIMYSTSSHVRDRAAAARLGANFFYTKPDSFQQLKEFLRYLIDHPETFQIAS</sequence>
<evidence type="ECO:0000313" key="4">
    <source>
        <dbReference type="Proteomes" id="UP000251889"/>
    </source>
</evidence>
<dbReference type="Proteomes" id="UP000251889">
    <property type="component" value="Unassembled WGS sequence"/>
</dbReference>
<comment type="caution">
    <text evidence="3">The sequence shown here is derived from an EMBL/GenBank/DDBJ whole genome shotgun (WGS) entry which is preliminary data.</text>
</comment>
<evidence type="ECO:0000313" key="3">
    <source>
        <dbReference type="EMBL" id="RAW02312.1"/>
    </source>
</evidence>
<accession>A0A364Y649</accession>
<dbReference type="RefSeq" id="WP_112746135.1">
    <property type="nucleotide sequence ID" value="NZ_QMFY01000002.1"/>
</dbReference>
<evidence type="ECO:0000259" key="2">
    <source>
        <dbReference type="PROSITE" id="PS50110"/>
    </source>
</evidence>
<feature type="modified residue" description="4-aspartylphosphate" evidence="1">
    <location>
        <position position="64"/>
    </location>
</feature>
<dbReference type="OrthoDB" id="7631574at2"/>
<dbReference type="SUPFAM" id="SSF52172">
    <property type="entry name" value="CheY-like"/>
    <property type="match status" value="1"/>
</dbReference>
<dbReference type="Gene3D" id="3.40.50.2300">
    <property type="match status" value="1"/>
</dbReference>
<dbReference type="InterPro" id="IPR052893">
    <property type="entry name" value="TCS_response_regulator"/>
</dbReference>
<dbReference type="EMBL" id="QMFY01000002">
    <property type="protein sequence ID" value="RAW02312.1"/>
    <property type="molecule type" value="Genomic_DNA"/>
</dbReference>
<dbReference type="AlphaFoldDB" id="A0A364Y649"/>
<reference evidence="3 4" key="1">
    <citation type="submission" date="2018-06" db="EMBL/GenBank/DDBJ databases">
        <title>Chryseolinea flavus sp. nov., a member of the phylum Bacteroidetes isolated from soil.</title>
        <authorList>
            <person name="Li Y."/>
            <person name="Wang J."/>
        </authorList>
    </citation>
    <scope>NUCLEOTIDE SEQUENCE [LARGE SCALE GENOMIC DNA]</scope>
    <source>
        <strain evidence="3 4">SDU1-6</strain>
    </source>
</reference>
<keyword evidence="1" id="KW-0597">Phosphoprotein</keyword>
<dbReference type="InterPro" id="IPR011006">
    <property type="entry name" value="CheY-like_superfamily"/>
</dbReference>
<keyword evidence="4" id="KW-1185">Reference proteome</keyword>
<protein>
    <submittedName>
        <fullName evidence="3">Response regulator</fullName>
    </submittedName>
</protein>
<dbReference type="InterPro" id="IPR001789">
    <property type="entry name" value="Sig_transdc_resp-reg_receiver"/>
</dbReference>
<dbReference type="PANTHER" id="PTHR44520:SF2">
    <property type="entry name" value="RESPONSE REGULATOR RCP1"/>
    <property type="match status" value="1"/>
</dbReference>